<protein>
    <submittedName>
        <fullName evidence="3">Secreted protein</fullName>
    </submittedName>
</protein>
<organism evidence="3">
    <name type="scientific">Onchocerca flexuosa</name>
    <dbReference type="NCBI Taxonomy" id="387005"/>
    <lineage>
        <taxon>Eukaryota</taxon>
        <taxon>Metazoa</taxon>
        <taxon>Ecdysozoa</taxon>
        <taxon>Nematoda</taxon>
        <taxon>Chromadorea</taxon>
        <taxon>Rhabditida</taxon>
        <taxon>Spirurina</taxon>
        <taxon>Spiruromorpha</taxon>
        <taxon>Filarioidea</taxon>
        <taxon>Onchocercidae</taxon>
        <taxon>Onchocerca</taxon>
    </lineage>
</organism>
<accession>A0A183H3A7</accession>
<keyword evidence="2" id="KW-1185">Reference proteome</keyword>
<evidence type="ECO:0000313" key="3">
    <source>
        <dbReference type="WBParaSite" id="OFLC_0000196601-mRNA-1"/>
    </source>
</evidence>
<dbReference type="WBParaSite" id="OFLC_0000196601-mRNA-1">
    <property type="protein sequence ID" value="OFLC_0000196601-mRNA-1"/>
    <property type="gene ID" value="OFLC_0000196601"/>
</dbReference>
<proteinExistence type="predicted"/>
<name>A0A183H3A7_9BILA</name>
<reference evidence="3" key="1">
    <citation type="submission" date="2016-06" db="UniProtKB">
        <authorList>
            <consortium name="WormBaseParasite"/>
        </authorList>
    </citation>
    <scope>IDENTIFICATION</scope>
</reference>
<evidence type="ECO:0000313" key="1">
    <source>
        <dbReference type="EMBL" id="VDO31410.1"/>
    </source>
</evidence>
<reference evidence="1 2" key="2">
    <citation type="submission" date="2018-11" db="EMBL/GenBank/DDBJ databases">
        <authorList>
            <consortium name="Pathogen Informatics"/>
        </authorList>
    </citation>
    <scope>NUCLEOTIDE SEQUENCE [LARGE SCALE GENOMIC DNA]</scope>
</reference>
<sequence>MSALVTIAIYHQQGNGRLRRHCHMKHTRMSSRYNILHILHRAFTLLLILSARLASSSPLVRDPSFAAVLCRTQFPNTNCLQRAHNITSMKYQPEQLHFKPAFLGSPSDASQMLVPLGVF</sequence>
<dbReference type="Proteomes" id="UP000267606">
    <property type="component" value="Unassembled WGS sequence"/>
</dbReference>
<evidence type="ECO:0000313" key="2">
    <source>
        <dbReference type="Proteomes" id="UP000267606"/>
    </source>
</evidence>
<gene>
    <name evidence="1" type="ORF">OFLC_LOCUS1967</name>
</gene>
<dbReference type="EMBL" id="UZAJ01001047">
    <property type="protein sequence ID" value="VDO31410.1"/>
    <property type="molecule type" value="Genomic_DNA"/>
</dbReference>
<dbReference type="AlphaFoldDB" id="A0A183H3A7"/>